<dbReference type="PANTHER" id="PTHR14939:SF5">
    <property type="entry name" value="F-BOX ONLY PROTEIN 22"/>
    <property type="match status" value="1"/>
</dbReference>
<dbReference type="AlphaFoldDB" id="A0A251VM19"/>
<dbReference type="Proteomes" id="UP000215914">
    <property type="component" value="Chromosome 1"/>
</dbReference>
<dbReference type="PANTHER" id="PTHR14939">
    <property type="entry name" value="F-BOX ONLY PROTEIN 22"/>
    <property type="match status" value="1"/>
</dbReference>
<dbReference type="InParanoid" id="A0A251VM19"/>
<protein>
    <submittedName>
        <fullName evidence="1">Putative P-loop containing nucleoside triphosphate hydrolase</fullName>
    </submittedName>
</protein>
<dbReference type="EMBL" id="CM007890">
    <property type="protein sequence ID" value="OTG35741.1"/>
    <property type="molecule type" value="Genomic_DNA"/>
</dbReference>
<gene>
    <name evidence="1" type="ORF">HannXRQ_Chr01g0000031</name>
</gene>
<keyword evidence="1" id="KW-0378">Hydrolase</keyword>
<keyword evidence="2" id="KW-1185">Reference proteome</keyword>
<name>A0A251VM19_HELAN</name>
<dbReference type="GO" id="GO:0000209">
    <property type="term" value="P:protein polyubiquitination"/>
    <property type="evidence" value="ECO:0000318"/>
    <property type="project" value="GO_Central"/>
</dbReference>
<reference evidence="2" key="1">
    <citation type="journal article" date="2017" name="Nature">
        <title>The sunflower genome provides insights into oil metabolism, flowering and Asterid evolution.</title>
        <authorList>
            <person name="Badouin H."/>
            <person name="Gouzy J."/>
            <person name="Grassa C.J."/>
            <person name="Murat F."/>
            <person name="Staton S.E."/>
            <person name="Cottret L."/>
            <person name="Lelandais-Briere C."/>
            <person name="Owens G.L."/>
            <person name="Carrere S."/>
            <person name="Mayjonade B."/>
            <person name="Legrand L."/>
            <person name="Gill N."/>
            <person name="Kane N.C."/>
            <person name="Bowers J.E."/>
            <person name="Hubner S."/>
            <person name="Bellec A."/>
            <person name="Berard A."/>
            <person name="Berges H."/>
            <person name="Blanchet N."/>
            <person name="Boniface M.C."/>
            <person name="Brunel D."/>
            <person name="Catrice O."/>
            <person name="Chaidir N."/>
            <person name="Claudel C."/>
            <person name="Donnadieu C."/>
            <person name="Faraut T."/>
            <person name="Fievet G."/>
            <person name="Helmstetter N."/>
            <person name="King M."/>
            <person name="Knapp S.J."/>
            <person name="Lai Z."/>
            <person name="Le Paslier M.C."/>
            <person name="Lippi Y."/>
            <person name="Lorenzon L."/>
            <person name="Mandel J.R."/>
            <person name="Marage G."/>
            <person name="Marchand G."/>
            <person name="Marquand E."/>
            <person name="Bret-Mestries E."/>
            <person name="Morien E."/>
            <person name="Nambeesan S."/>
            <person name="Nguyen T."/>
            <person name="Pegot-Espagnet P."/>
            <person name="Pouilly N."/>
            <person name="Raftis F."/>
            <person name="Sallet E."/>
            <person name="Schiex T."/>
            <person name="Thomas J."/>
            <person name="Vandecasteele C."/>
            <person name="Vares D."/>
            <person name="Vear F."/>
            <person name="Vautrin S."/>
            <person name="Crespi M."/>
            <person name="Mangin B."/>
            <person name="Burke J.M."/>
            <person name="Salse J."/>
            <person name="Munos S."/>
            <person name="Vincourt P."/>
            <person name="Rieseberg L.H."/>
            <person name="Langlade N.B."/>
        </authorList>
    </citation>
    <scope>NUCLEOTIDE SEQUENCE [LARGE SCALE GENOMIC DNA]</scope>
    <source>
        <strain evidence="2">cv. SF193</strain>
    </source>
</reference>
<sequence>MYSATWPKEVRKITGDLLVNPVQVNIGNANELAANMSITHGAHGCVEWYFRDHEIDAIMLIVGFLPGLKVTILPLLNQIQEPEALMIDEFVTDIREFSTSVSGCNSPAAIIVFGIMPCHQKPSLLVMLYLSSDVPVMLNLVLPLLLPWYLRWTGINLLVTSKSTPVDIYRYRRNSISCCIIKRIVTSRPHTTSVIEKTGVFTDIAARREGSVENINVETILNQVDDEFWDLFIGVTKKRKYSIAQEKVGCMTSLAFHPVLGHYEGYLRVHGGGLKTDDTFRFYYSDPTTALSSTTAVSSHLRSFNQGRNTTTGGDKQEVFGGLIFTCPDMFGILGPADINSSPFLDNFPGVTLGGNFCSNVIGRRVLTKFVKESQEQKEVQCCVHVNCSVYLIMSYTPLN</sequence>
<accession>A0A251VM19</accession>
<proteinExistence type="predicted"/>
<dbReference type="GO" id="GO:0016787">
    <property type="term" value="F:hydrolase activity"/>
    <property type="evidence" value="ECO:0007669"/>
    <property type="project" value="UniProtKB-KW"/>
</dbReference>
<organism evidence="1 2">
    <name type="scientific">Helianthus annuus</name>
    <name type="common">Common sunflower</name>
    <dbReference type="NCBI Taxonomy" id="4232"/>
    <lineage>
        <taxon>Eukaryota</taxon>
        <taxon>Viridiplantae</taxon>
        <taxon>Streptophyta</taxon>
        <taxon>Embryophyta</taxon>
        <taxon>Tracheophyta</taxon>
        <taxon>Spermatophyta</taxon>
        <taxon>Magnoliopsida</taxon>
        <taxon>eudicotyledons</taxon>
        <taxon>Gunneridae</taxon>
        <taxon>Pentapetalae</taxon>
        <taxon>asterids</taxon>
        <taxon>campanulids</taxon>
        <taxon>Asterales</taxon>
        <taxon>Asteraceae</taxon>
        <taxon>Asteroideae</taxon>
        <taxon>Heliantheae alliance</taxon>
        <taxon>Heliantheae</taxon>
        <taxon>Helianthus</taxon>
    </lineage>
</organism>
<dbReference type="GO" id="GO:0032436">
    <property type="term" value="P:positive regulation of proteasomal ubiquitin-dependent protein catabolic process"/>
    <property type="evidence" value="ECO:0000318"/>
    <property type="project" value="GO_Central"/>
</dbReference>
<evidence type="ECO:0000313" key="1">
    <source>
        <dbReference type="EMBL" id="OTG35741.1"/>
    </source>
</evidence>
<evidence type="ECO:0000313" key="2">
    <source>
        <dbReference type="Proteomes" id="UP000215914"/>
    </source>
</evidence>